<dbReference type="Proteomes" id="UP000198929">
    <property type="component" value="Unassembled WGS sequence"/>
</dbReference>
<organism evidence="1 2">
    <name type="scientific">Corynebacterium cystitidis DSM 20524</name>
    <dbReference type="NCBI Taxonomy" id="1121357"/>
    <lineage>
        <taxon>Bacteria</taxon>
        <taxon>Bacillati</taxon>
        <taxon>Actinomycetota</taxon>
        <taxon>Actinomycetes</taxon>
        <taxon>Mycobacteriales</taxon>
        <taxon>Corynebacteriaceae</taxon>
        <taxon>Corynebacterium</taxon>
    </lineage>
</organism>
<dbReference type="RefSeq" id="WP_092259482.1">
    <property type="nucleotide sequence ID" value="NZ_CP047199.1"/>
</dbReference>
<sequence length="100" mass="11380">MVTDYRAIMLAVLRGHSYATIQQSYQCSSKTVRLAKAVVHDHGLTEVDIQGLDRQQLAELFPDRRYDRDESYADIDIEGVDSTQADFRGEESWQEVQGQG</sequence>
<dbReference type="STRING" id="1121357.SAMN05661109_01873"/>
<gene>
    <name evidence="1" type="ORF">SAMN05661109_01873</name>
</gene>
<evidence type="ECO:0000313" key="2">
    <source>
        <dbReference type="Proteomes" id="UP000198929"/>
    </source>
</evidence>
<dbReference type="AlphaFoldDB" id="A0A1H9UMP7"/>
<protein>
    <submittedName>
        <fullName evidence="1">Uncharacterized protein</fullName>
    </submittedName>
</protein>
<keyword evidence="2" id="KW-1185">Reference proteome</keyword>
<name>A0A1H9UMP7_9CORY</name>
<proteinExistence type="predicted"/>
<dbReference type="EMBL" id="FOGQ01000008">
    <property type="protein sequence ID" value="SES10407.1"/>
    <property type="molecule type" value="Genomic_DNA"/>
</dbReference>
<reference evidence="2" key="1">
    <citation type="submission" date="2016-10" db="EMBL/GenBank/DDBJ databases">
        <authorList>
            <person name="Varghese N."/>
            <person name="Submissions S."/>
        </authorList>
    </citation>
    <scope>NUCLEOTIDE SEQUENCE [LARGE SCALE GENOMIC DNA]</scope>
    <source>
        <strain evidence="2">DSM 20524</strain>
    </source>
</reference>
<evidence type="ECO:0000313" key="1">
    <source>
        <dbReference type="EMBL" id="SES10407.1"/>
    </source>
</evidence>
<accession>A0A1H9UMP7</accession>